<dbReference type="SMART" id="SM00388">
    <property type="entry name" value="HisKA"/>
    <property type="match status" value="1"/>
</dbReference>
<dbReference type="GO" id="GO:0000155">
    <property type="term" value="F:phosphorelay sensor kinase activity"/>
    <property type="evidence" value="ECO:0007669"/>
    <property type="project" value="InterPro"/>
</dbReference>
<protein>
    <recommendedName>
        <fullName evidence="3">histidine kinase</fullName>
        <ecNumber evidence="3">2.7.13.3</ecNumber>
    </recommendedName>
</protein>
<evidence type="ECO:0000256" key="2">
    <source>
        <dbReference type="ARBA" id="ARBA00004429"/>
    </source>
</evidence>
<proteinExistence type="predicted"/>
<dbReference type="InterPro" id="IPR005467">
    <property type="entry name" value="His_kinase_dom"/>
</dbReference>
<organism evidence="14 15">
    <name type="scientific">Agitococcus lubricus</name>
    <dbReference type="NCBI Taxonomy" id="1077255"/>
    <lineage>
        <taxon>Bacteria</taxon>
        <taxon>Pseudomonadati</taxon>
        <taxon>Pseudomonadota</taxon>
        <taxon>Gammaproteobacteria</taxon>
        <taxon>Moraxellales</taxon>
        <taxon>Moraxellaceae</taxon>
        <taxon>Agitococcus</taxon>
    </lineage>
</organism>
<dbReference type="EMBL" id="QAON01000002">
    <property type="protein sequence ID" value="PTQ90821.1"/>
    <property type="molecule type" value="Genomic_DNA"/>
</dbReference>
<dbReference type="SUPFAM" id="SSF47384">
    <property type="entry name" value="Homodimeric domain of signal transducing histidine kinase"/>
    <property type="match status" value="1"/>
</dbReference>
<evidence type="ECO:0000256" key="6">
    <source>
        <dbReference type="ARBA" id="ARBA00022679"/>
    </source>
</evidence>
<dbReference type="Pfam" id="PF00072">
    <property type="entry name" value="Response_reg"/>
    <property type="match status" value="1"/>
</dbReference>
<evidence type="ECO:0000256" key="8">
    <source>
        <dbReference type="ARBA" id="ARBA00023012"/>
    </source>
</evidence>
<dbReference type="CDD" id="cd16922">
    <property type="entry name" value="HATPase_EvgS-ArcB-TorS-like"/>
    <property type="match status" value="1"/>
</dbReference>
<dbReference type="Gene3D" id="6.10.340.10">
    <property type="match status" value="1"/>
</dbReference>
<dbReference type="SMART" id="SM00387">
    <property type="entry name" value="HATPase_c"/>
    <property type="match status" value="1"/>
</dbReference>
<dbReference type="Gene3D" id="1.10.287.130">
    <property type="match status" value="1"/>
</dbReference>
<name>A0A2T5J2R7_9GAMM</name>
<dbReference type="CDD" id="cd00082">
    <property type="entry name" value="HisKA"/>
    <property type="match status" value="1"/>
</dbReference>
<dbReference type="Pfam" id="PF02518">
    <property type="entry name" value="HATPase_c"/>
    <property type="match status" value="1"/>
</dbReference>
<feature type="modified residue" description="4-aspartylphosphate" evidence="9">
    <location>
        <position position="559"/>
    </location>
</feature>
<dbReference type="InterPro" id="IPR019247">
    <property type="entry name" value="Histidine_kinase_BarA_N"/>
</dbReference>
<dbReference type="GO" id="GO:0005886">
    <property type="term" value="C:plasma membrane"/>
    <property type="evidence" value="ECO:0007669"/>
    <property type="project" value="UniProtKB-SubCell"/>
</dbReference>
<evidence type="ECO:0000256" key="7">
    <source>
        <dbReference type="ARBA" id="ARBA00022777"/>
    </source>
</evidence>
<evidence type="ECO:0000256" key="9">
    <source>
        <dbReference type="PROSITE-ProRule" id="PRU00169"/>
    </source>
</evidence>
<keyword evidence="10" id="KW-1133">Transmembrane helix</keyword>
<dbReference type="CDD" id="cd06225">
    <property type="entry name" value="HAMP"/>
    <property type="match status" value="1"/>
</dbReference>
<evidence type="ECO:0000256" key="10">
    <source>
        <dbReference type="SAM" id="Phobius"/>
    </source>
</evidence>
<dbReference type="CDD" id="cd17546">
    <property type="entry name" value="REC_hyHK_CKI1_RcsC-like"/>
    <property type="match status" value="1"/>
</dbReference>
<dbReference type="PROSITE" id="PS50109">
    <property type="entry name" value="HIS_KIN"/>
    <property type="match status" value="1"/>
</dbReference>
<evidence type="ECO:0000259" key="13">
    <source>
        <dbReference type="PROSITE" id="PS50885"/>
    </source>
</evidence>
<dbReference type="InterPro" id="IPR036097">
    <property type="entry name" value="HisK_dim/P_sf"/>
</dbReference>
<keyword evidence="7 14" id="KW-0418">Kinase</keyword>
<dbReference type="OrthoDB" id="3436at2"/>
<dbReference type="Gene3D" id="3.40.50.2300">
    <property type="match status" value="1"/>
</dbReference>
<dbReference type="AlphaFoldDB" id="A0A2T5J2R7"/>
<sequence>MAVMTKWSLRWRTLILALVPALIMFVVTLAYHVHVRLADAQNEQARSGAIMATQLAASADFAVISGNMDSLVPQIDTILAQPGVVSVSILDNEKQTLFNKSNKHHKGIQLHRYTAMITQQALALDHSDWLVDAPINNEPSTLGLVEVGISSDHIVQREHDIVLKSILLGCLLLVVIAGIGFWMAHSLERPLRAIIGLVGALKNRQFTARVSIKQDGELGALAYHLNLLAAMLEESRTLQISYTEELITARGRADKASQAKSEFLAMMSHELRTPLNAISGGLQLLNGTPLSPDSKEYVNLATMATNDLRHLVDDVLDFSKMEEGRLILQPRPFLPKKLLQHLTDGFRLEAEHKKLDISLTLEGQTDLWLKGDEMRIRQILSKLLDNAIKFTEKGRIGIRARISTYNDMQAQFLCEVYDSGIGINANALTHIFEPFMQVDRSHSRRYGGAGLGLAIASRLSRLMHADLRVESEPLVGTCFCFELVLPICEECSHVADISQPNLHKSAFHAHVLVVDDNPANRKVAEAMLKSAGCTVSSANNGREALQLMAAGDIDLVLMDCQMPIMDGYEATQEWRSQERDKRLPIIALTANASADNETACLTAGMDGMLSKPFRKQQLEMLLSAWL</sequence>
<feature type="domain" description="HAMP" evidence="13">
    <location>
        <begin position="185"/>
        <end position="237"/>
    </location>
</feature>
<dbReference type="SMART" id="SM00304">
    <property type="entry name" value="HAMP"/>
    <property type="match status" value="1"/>
</dbReference>
<dbReference type="RefSeq" id="WP_107864661.1">
    <property type="nucleotide sequence ID" value="NZ_QAON01000002.1"/>
</dbReference>
<keyword evidence="4" id="KW-1003">Cell membrane</keyword>
<dbReference type="PROSITE" id="PS50110">
    <property type="entry name" value="RESPONSE_REGULATORY"/>
    <property type="match status" value="1"/>
</dbReference>
<evidence type="ECO:0000313" key="14">
    <source>
        <dbReference type="EMBL" id="PTQ90821.1"/>
    </source>
</evidence>
<keyword evidence="4" id="KW-0997">Cell inner membrane</keyword>
<reference evidence="14 15" key="1">
    <citation type="submission" date="2018-04" db="EMBL/GenBank/DDBJ databases">
        <title>Genomic Encyclopedia of Archaeal and Bacterial Type Strains, Phase II (KMG-II): from individual species to whole genera.</title>
        <authorList>
            <person name="Goeker M."/>
        </authorList>
    </citation>
    <scope>NUCLEOTIDE SEQUENCE [LARGE SCALE GENOMIC DNA]</scope>
    <source>
        <strain evidence="14 15">DSM 5822</strain>
    </source>
</reference>
<dbReference type="InterPro" id="IPR003661">
    <property type="entry name" value="HisK_dim/P_dom"/>
</dbReference>
<feature type="domain" description="Histidine kinase" evidence="11">
    <location>
        <begin position="266"/>
        <end position="487"/>
    </location>
</feature>
<keyword evidence="15" id="KW-1185">Reference proteome</keyword>
<dbReference type="InterPro" id="IPR003660">
    <property type="entry name" value="HAMP_dom"/>
</dbReference>
<dbReference type="PANTHER" id="PTHR45339">
    <property type="entry name" value="HYBRID SIGNAL TRANSDUCTION HISTIDINE KINASE J"/>
    <property type="match status" value="1"/>
</dbReference>
<comment type="subcellular location">
    <subcellularLocation>
        <location evidence="2">Cell inner membrane</location>
        <topology evidence="2">Multi-pass membrane protein</topology>
    </subcellularLocation>
</comment>
<accession>A0A2T5J2R7</accession>
<dbReference type="SUPFAM" id="SSF55874">
    <property type="entry name" value="ATPase domain of HSP90 chaperone/DNA topoisomerase II/histidine kinase"/>
    <property type="match status" value="1"/>
</dbReference>
<evidence type="ECO:0000256" key="4">
    <source>
        <dbReference type="ARBA" id="ARBA00022519"/>
    </source>
</evidence>
<dbReference type="PROSITE" id="PS50885">
    <property type="entry name" value="HAMP"/>
    <property type="match status" value="1"/>
</dbReference>
<evidence type="ECO:0000259" key="12">
    <source>
        <dbReference type="PROSITE" id="PS50110"/>
    </source>
</evidence>
<keyword evidence="10" id="KW-0472">Membrane</keyword>
<gene>
    <name evidence="14" type="ORF">C8N29_102221</name>
</gene>
<comment type="caution">
    <text evidence="14">The sequence shown here is derived from an EMBL/GenBank/DDBJ whole genome shotgun (WGS) entry which is preliminary data.</text>
</comment>
<dbReference type="EC" id="2.7.13.3" evidence="3"/>
<evidence type="ECO:0000256" key="3">
    <source>
        <dbReference type="ARBA" id="ARBA00012438"/>
    </source>
</evidence>
<dbReference type="Pfam" id="PF09984">
    <property type="entry name" value="sCache_4"/>
    <property type="match status" value="1"/>
</dbReference>
<dbReference type="SUPFAM" id="SSF52172">
    <property type="entry name" value="CheY-like"/>
    <property type="match status" value="1"/>
</dbReference>
<dbReference type="Gene3D" id="3.30.565.10">
    <property type="entry name" value="Histidine kinase-like ATPase, C-terminal domain"/>
    <property type="match status" value="1"/>
</dbReference>
<feature type="transmembrane region" description="Helical" evidence="10">
    <location>
        <begin position="161"/>
        <end position="184"/>
    </location>
</feature>
<keyword evidence="5 9" id="KW-0597">Phosphoprotein</keyword>
<dbReference type="FunFam" id="3.30.565.10:FF:000010">
    <property type="entry name" value="Sensor histidine kinase RcsC"/>
    <property type="match status" value="1"/>
</dbReference>
<evidence type="ECO:0000259" key="11">
    <source>
        <dbReference type="PROSITE" id="PS50109"/>
    </source>
</evidence>
<comment type="catalytic activity">
    <reaction evidence="1">
        <text>ATP + protein L-histidine = ADP + protein N-phospho-L-histidine.</text>
        <dbReference type="EC" id="2.7.13.3"/>
    </reaction>
</comment>
<dbReference type="PRINTS" id="PR00344">
    <property type="entry name" value="BCTRLSENSOR"/>
</dbReference>
<dbReference type="InterPro" id="IPR011006">
    <property type="entry name" value="CheY-like_superfamily"/>
</dbReference>
<dbReference type="InterPro" id="IPR001789">
    <property type="entry name" value="Sig_transdc_resp-reg_receiver"/>
</dbReference>
<keyword evidence="8" id="KW-0902">Two-component regulatory system</keyword>
<dbReference type="Proteomes" id="UP000244223">
    <property type="component" value="Unassembled WGS sequence"/>
</dbReference>
<keyword evidence="10" id="KW-0812">Transmembrane</keyword>
<dbReference type="InterPro" id="IPR036890">
    <property type="entry name" value="HATPase_C_sf"/>
</dbReference>
<dbReference type="Pfam" id="PF00512">
    <property type="entry name" value="HisKA"/>
    <property type="match status" value="1"/>
</dbReference>
<dbReference type="InterPro" id="IPR004358">
    <property type="entry name" value="Sig_transdc_His_kin-like_C"/>
</dbReference>
<keyword evidence="6" id="KW-0808">Transferase</keyword>
<evidence type="ECO:0000256" key="1">
    <source>
        <dbReference type="ARBA" id="ARBA00000085"/>
    </source>
</evidence>
<dbReference type="InterPro" id="IPR003594">
    <property type="entry name" value="HATPase_dom"/>
</dbReference>
<evidence type="ECO:0000313" key="15">
    <source>
        <dbReference type="Proteomes" id="UP000244223"/>
    </source>
</evidence>
<evidence type="ECO:0000256" key="5">
    <source>
        <dbReference type="ARBA" id="ARBA00022553"/>
    </source>
</evidence>
<dbReference type="SMART" id="SM00448">
    <property type="entry name" value="REC"/>
    <property type="match status" value="1"/>
</dbReference>
<dbReference type="PANTHER" id="PTHR45339:SF1">
    <property type="entry name" value="HYBRID SIGNAL TRANSDUCTION HISTIDINE KINASE J"/>
    <property type="match status" value="1"/>
</dbReference>
<feature type="domain" description="Response regulatory" evidence="12">
    <location>
        <begin position="510"/>
        <end position="626"/>
    </location>
</feature>